<keyword evidence="3" id="KW-1003">Cell membrane</keyword>
<dbReference type="RefSeq" id="WP_182213383.1">
    <property type="nucleotide sequence ID" value="NZ_JACEZS010000001.1"/>
</dbReference>
<evidence type="ECO:0000256" key="1">
    <source>
        <dbReference type="ARBA" id="ARBA00004651"/>
    </source>
</evidence>
<feature type="transmembrane region" description="Helical" evidence="7">
    <location>
        <begin position="752"/>
        <end position="770"/>
    </location>
</feature>
<evidence type="ECO:0000256" key="6">
    <source>
        <dbReference type="ARBA" id="ARBA00023136"/>
    </source>
</evidence>
<protein>
    <submittedName>
        <fullName evidence="10">ABC transporter permease</fullName>
    </submittedName>
</protein>
<evidence type="ECO:0000256" key="3">
    <source>
        <dbReference type="ARBA" id="ARBA00022475"/>
    </source>
</evidence>
<feature type="transmembrane region" description="Helical" evidence="7">
    <location>
        <begin position="715"/>
        <end position="737"/>
    </location>
</feature>
<dbReference type="Proteomes" id="UP000566711">
    <property type="component" value="Unassembled WGS sequence"/>
</dbReference>
<evidence type="ECO:0000313" key="11">
    <source>
        <dbReference type="Proteomes" id="UP000566711"/>
    </source>
</evidence>
<feature type="transmembrane region" description="Helical" evidence="7">
    <location>
        <begin position="655"/>
        <end position="675"/>
    </location>
</feature>
<feature type="transmembrane region" description="Helical" evidence="7">
    <location>
        <begin position="20"/>
        <end position="38"/>
    </location>
</feature>
<reference evidence="10 11" key="1">
    <citation type="submission" date="2020-07" db="EMBL/GenBank/DDBJ databases">
        <title>Novel species isolated from subtropical streams in China.</title>
        <authorList>
            <person name="Lu H."/>
        </authorList>
    </citation>
    <scope>NUCLEOTIDE SEQUENCE [LARGE SCALE GENOMIC DNA]</scope>
    <source>
        <strain evidence="10 11">FT3S</strain>
    </source>
</reference>
<feature type="transmembrane region" description="Helical" evidence="7">
    <location>
        <begin position="430"/>
        <end position="453"/>
    </location>
</feature>
<sequence length="787" mass="83865">MVRALDRKLLRDLAAMPGQACTIALVVAAGVGAFVAQLSTYHSLVATRADYYQQARFADVFADLKRAPTALQARVAELPGVAQADATVKFDVSIDLPDAHEPLVGRMIGLEGAIQPGLNRLTLRMGRWPLPTETGAVLVSEGFALARKLGPGSALTAVLNGRHQVLQVVGVVLSPEYVFASLGGALPDDRGFGVFWMERHQLASAFGMDGAFNHLNLKLAPGASAPAAIDALDRLLAPYGGYGAIGRDDQMSHRMLSQEIGQQRTMAHVFPAIFLAVAAFLLHVVLSRQVAAQRPEIAALKAVGYADHVIALHFLKLAGVIVVAGIVAGFALGAWLGHQMTGMYTEFFHFPTLAFQVAPWIPIAAAAVSLAAGIGGTMTAVRAVVRLPPAEALRPPLPPRFGHGLFERSGLARRLPPQARMVARTLQRNAVRSGMTCIGVGCSVAVIVSGTFWRDSLDHLIDVQFHQAERGDVTLTFAEPAPGGVLAEVARLPGVLEAEPLRALPVRLRAGPHQYLGSVLGMAPDARLRRLLDARQRPVALPPEGVLLGDRLASRLHVVAGDPLEIDVLEGQRVQRTLPVAGIVNDMFGLTAYMDLSAMRRMLNEQDSVSAVVLNNRGGMTAALMAALKAMPRVATVSDKRAALVTFERTSARNMLVFTSIITGFAVALTVGVVYNSARVSLAERAWELASLRVLGFTRAEVSGLLLGEMAAQMLVAIPLGLWLGYLLSATLVRLMATETFALPLVIHARTYAYAAGATALAAAASALIVRLRVDRLDLIAVLKTRE</sequence>
<feature type="domain" description="ABC3 transporter permease C-terminal" evidence="8">
    <location>
        <begin position="661"/>
        <end position="774"/>
    </location>
</feature>
<keyword evidence="6 7" id="KW-0472">Membrane</keyword>
<feature type="transmembrane region" description="Helical" evidence="7">
    <location>
        <begin position="357"/>
        <end position="385"/>
    </location>
</feature>
<evidence type="ECO:0000256" key="7">
    <source>
        <dbReference type="SAM" id="Phobius"/>
    </source>
</evidence>
<dbReference type="Pfam" id="PF02687">
    <property type="entry name" value="FtsX"/>
    <property type="match status" value="2"/>
</dbReference>
<dbReference type="PANTHER" id="PTHR30489">
    <property type="entry name" value="LIPOPROTEIN-RELEASING SYSTEM TRANSMEMBRANE PROTEIN LOLE"/>
    <property type="match status" value="1"/>
</dbReference>
<dbReference type="PANTHER" id="PTHR30489:SF0">
    <property type="entry name" value="LIPOPROTEIN-RELEASING SYSTEM TRANSMEMBRANE PROTEIN LOLE"/>
    <property type="match status" value="1"/>
</dbReference>
<keyword evidence="4 7" id="KW-0812">Transmembrane</keyword>
<comment type="similarity">
    <text evidence="2">Belongs to the ABC-4 integral membrane protein family. LolC/E subfamily.</text>
</comment>
<dbReference type="EMBL" id="JACEZS010000001">
    <property type="protein sequence ID" value="MBA5604132.1"/>
    <property type="molecule type" value="Genomic_DNA"/>
</dbReference>
<evidence type="ECO:0000259" key="8">
    <source>
        <dbReference type="Pfam" id="PF02687"/>
    </source>
</evidence>
<evidence type="ECO:0000256" key="5">
    <source>
        <dbReference type="ARBA" id="ARBA00022989"/>
    </source>
</evidence>
<feature type="domain" description="ABC3 transporter permease C-terminal" evidence="8">
    <location>
        <begin position="269"/>
        <end position="389"/>
    </location>
</feature>
<dbReference type="InterPro" id="IPR025857">
    <property type="entry name" value="MacB_PCD"/>
</dbReference>
<dbReference type="GO" id="GO:0098797">
    <property type="term" value="C:plasma membrane protein complex"/>
    <property type="evidence" value="ECO:0007669"/>
    <property type="project" value="TreeGrafter"/>
</dbReference>
<accession>A0A7W2EDW3</accession>
<comment type="caution">
    <text evidence="10">The sequence shown here is derived from an EMBL/GenBank/DDBJ whole genome shotgun (WGS) entry which is preliminary data.</text>
</comment>
<keyword evidence="5 7" id="KW-1133">Transmembrane helix</keyword>
<comment type="subcellular location">
    <subcellularLocation>
        <location evidence="1">Cell membrane</location>
        <topology evidence="1">Multi-pass membrane protein</topology>
    </subcellularLocation>
</comment>
<dbReference type="GO" id="GO:0044874">
    <property type="term" value="P:lipoprotein localization to outer membrane"/>
    <property type="evidence" value="ECO:0007669"/>
    <property type="project" value="TreeGrafter"/>
</dbReference>
<dbReference type="InterPro" id="IPR003838">
    <property type="entry name" value="ABC3_permease_C"/>
</dbReference>
<keyword evidence="11" id="KW-1185">Reference proteome</keyword>
<evidence type="ECO:0000256" key="2">
    <source>
        <dbReference type="ARBA" id="ARBA00005236"/>
    </source>
</evidence>
<organism evidence="10 11">
    <name type="scientific">Rugamonas fusca</name>
    <dbReference type="NCBI Taxonomy" id="2758568"/>
    <lineage>
        <taxon>Bacteria</taxon>
        <taxon>Pseudomonadati</taxon>
        <taxon>Pseudomonadota</taxon>
        <taxon>Betaproteobacteria</taxon>
        <taxon>Burkholderiales</taxon>
        <taxon>Oxalobacteraceae</taxon>
        <taxon>Telluria group</taxon>
        <taxon>Rugamonas</taxon>
    </lineage>
</organism>
<evidence type="ECO:0000313" key="10">
    <source>
        <dbReference type="EMBL" id="MBA5604132.1"/>
    </source>
</evidence>
<dbReference type="InterPro" id="IPR051447">
    <property type="entry name" value="Lipoprotein-release_system"/>
</dbReference>
<evidence type="ECO:0000259" key="9">
    <source>
        <dbReference type="Pfam" id="PF12704"/>
    </source>
</evidence>
<feature type="transmembrane region" description="Helical" evidence="7">
    <location>
        <begin position="266"/>
        <end position="286"/>
    </location>
</feature>
<gene>
    <name evidence="10" type="ORF">H3H36_01990</name>
</gene>
<evidence type="ECO:0000256" key="4">
    <source>
        <dbReference type="ARBA" id="ARBA00022692"/>
    </source>
</evidence>
<dbReference type="Pfam" id="PF12704">
    <property type="entry name" value="MacB_PCD"/>
    <property type="match status" value="1"/>
</dbReference>
<feature type="domain" description="MacB-like periplasmic core" evidence="9">
    <location>
        <begin position="433"/>
        <end position="629"/>
    </location>
</feature>
<feature type="transmembrane region" description="Helical" evidence="7">
    <location>
        <begin position="317"/>
        <end position="337"/>
    </location>
</feature>
<dbReference type="AlphaFoldDB" id="A0A7W2EDW3"/>
<name>A0A7W2EDW3_9BURK</name>
<proteinExistence type="inferred from homology"/>